<feature type="region of interest" description="Disordered" evidence="1">
    <location>
        <begin position="394"/>
        <end position="432"/>
    </location>
</feature>
<feature type="region of interest" description="Disordered" evidence="1">
    <location>
        <begin position="224"/>
        <end position="365"/>
    </location>
</feature>
<keyword evidence="4" id="KW-1185">Reference proteome</keyword>
<dbReference type="InterPro" id="IPR031943">
    <property type="entry name" value="CARMIL_C"/>
</dbReference>
<name>A0AAE1GV57_9NEOP</name>
<reference evidence="3" key="2">
    <citation type="journal article" date="2023" name="BMC Genomics">
        <title>Pest status, molecular evolution, and epigenetic factors derived from the genome assembly of Frankliniella fusca, a thysanopteran phytovirus vector.</title>
        <authorList>
            <person name="Catto M.A."/>
            <person name="Labadie P.E."/>
            <person name="Jacobson A.L."/>
            <person name="Kennedy G.G."/>
            <person name="Srinivasan R."/>
            <person name="Hunt B.G."/>
        </authorList>
    </citation>
    <scope>NUCLEOTIDE SEQUENCE</scope>
    <source>
        <strain evidence="3">PL_HMW_Pooled</strain>
    </source>
</reference>
<feature type="compositionally biased region" description="Low complexity" evidence="1">
    <location>
        <begin position="346"/>
        <end position="359"/>
    </location>
</feature>
<dbReference type="Pfam" id="PF16000">
    <property type="entry name" value="CARMIL_C"/>
    <property type="match status" value="1"/>
</dbReference>
<evidence type="ECO:0000259" key="2">
    <source>
        <dbReference type="Pfam" id="PF16000"/>
    </source>
</evidence>
<protein>
    <submittedName>
        <fullName evidence="3">F-actin-uncapping protein LRRC16A</fullName>
    </submittedName>
</protein>
<organism evidence="3 4">
    <name type="scientific">Frankliniella fusca</name>
    <dbReference type="NCBI Taxonomy" id="407009"/>
    <lineage>
        <taxon>Eukaryota</taxon>
        <taxon>Metazoa</taxon>
        <taxon>Ecdysozoa</taxon>
        <taxon>Arthropoda</taxon>
        <taxon>Hexapoda</taxon>
        <taxon>Insecta</taxon>
        <taxon>Pterygota</taxon>
        <taxon>Neoptera</taxon>
        <taxon>Paraneoptera</taxon>
        <taxon>Thysanoptera</taxon>
        <taxon>Terebrantia</taxon>
        <taxon>Thripoidea</taxon>
        <taxon>Thripidae</taxon>
        <taxon>Frankliniella</taxon>
    </lineage>
</organism>
<feature type="compositionally biased region" description="Pro residues" evidence="1">
    <location>
        <begin position="295"/>
        <end position="305"/>
    </location>
</feature>
<accession>A0AAE1GV57</accession>
<feature type="region of interest" description="Disordered" evidence="1">
    <location>
        <begin position="1"/>
        <end position="206"/>
    </location>
</feature>
<evidence type="ECO:0000256" key="1">
    <source>
        <dbReference type="SAM" id="MobiDB-lite"/>
    </source>
</evidence>
<evidence type="ECO:0000313" key="4">
    <source>
        <dbReference type="Proteomes" id="UP001219518"/>
    </source>
</evidence>
<feature type="compositionally biased region" description="Low complexity" evidence="1">
    <location>
        <begin position="38"/>
        <end position="54"/>
    </location>
</feature>
<dbReference type="AlphaFoldDB" id="A0AAE1GV57"/>
<reference evidence="3" key="1">
    <citation type="submission" date="2021-07" db="EMBL/GenBank/DDBJ databases">
        <authorList>
            <person name="Catto M.A."/>
            <person name="Jacobson A."/>
            <person name="Kennedy G."/>
            <person name="Labadie P."/>
            <person name="Hunt B.G."/>
            <person name="Srinivasan R."/>
        </authorList>
    </citation>
    <scope>NUCLEOTIDE SEQUENCE</scope>
    <source>
        <strain evidence="3">PL_HMW_Pooled</strain>
        <tissue evidence="3">Head</tissue>
    </source>
</reference>
<feature type="compositionally biased region" description="Basic residues" evidence="1">
    <location>
        <begin position="67"/>
        <end position="78"/>
    </location>
</feature>
<feature type="compositionally biased region" description="Polar residues" evidence="1">
    <location>
        <begin position="396"/>
        <end position="408"/>
    </location>
</feature>
<feature type="compositionally biased region" description="Polar residues" evidence="1">
    <location>
        <begin position="322"/>
        <end position="336"/>
    </location>
</feature>
<feature type="domain" description="CARMIL C-terminal" evidence="2">
    <location>
        <begin position="2"/>
        <end position="151"/>
    </location>
</feature>
<comment type="caution">
    <text evidence="3">The sequence shown here is derived from an EMBL/GenBank/DDBJ whole genome shotgun (WGS) entry which is preliminary data.</text>
</comment>
<feature type="compositionally biased region" description="Basic and acidic residues" evidence="1">
    <location>
        <begin position="136"/>
        <end position="154"/>
    </location>
</feature>
<dbReference type="Proteomes" id="UP001219518">
    <property type="component" value="Unassembled WGS sequence"/>
</dbReference>
<evidence type="ECO:0000313" key="3">
    <source>
        <dbReference type="EMBL" id="KAK3909554.1"/>
    </source>
</evidence>
<feature type="compositionally biased region" description="Basic residues" evidence="1">
    <location>
        <begin position="1"/>
        <end position="14"/>
    </location>
</feature>
<dbReference type="EMBL" id="JAHWGI010000106">
    <property type="protein sequence ID" value="KAK3909554.1"/>
    <property type="molecule type" value="Genomic_DNA"/>
</dbReference>
<sequence>MSKRKSLHGRKLRPKSVVDSVDGLSADDIPDLLPSLKSSEASSYATESSDSVSELPKSVGQQLQHLVKGRPRRAKTRAPTRPMLRPADSTDTSDLGEGLDTFFRPGSVTPTTPLVSPTSDDSSSTFPIESEPESIDSDRDRRNGGLNILKDKAIKSSPLMKGKTSLLDTVSRSPDLLDKNSPLAGRRPPTSESPLVKRGQELSGSDLSKIDVLKTSKPIVVDVKSRLKPDEVVADKPASPTAGPSVKLRSTGLADSLRSPTNGFPKAGAVETAPKSPILKSISKDNKIDSASKVKPPPPIAPKPRPWSMGGDRKSGEFSAPSDGSSPNTSAANTPDSGDALDESTDSGLSSGTSGAASSLEKKSVRELAASLNKAEPDAKRKTESDVAIMLGVGGSSCSERSSPQPFQRSPLRRSLGRLPPVHTEGSSAESILSSWKNRAKLRTAFETEPGVDDVVDV</sequence>
<feature type="compositionally biased region" description="Basic and acidic residues" evidence="1">
    <location>
        <begin position="282"/>
        <end position="292"/>
    </location>
</feature>
<feature type="compositionally biased region" description="Low complexity" evidence="1">
    <location>
        <begin position="107"/>
        <end position="125"/>
    </location>
</feature>
<gene>
    <name evidence="3" type="ORF">KUF71_019657</name>
</gene>
<feature type="compositionally biased region" description="Basic and acidic residues" evidence="1">
    <location>
        <begin position="224"/>
        <end position="234"/>
    </location>
</feature>
<proteinExistence type="predicted"/>